<evidence type="ECO:0000313" key="2">
    <source>
        <dbReference type="Proteomes" id="UP000306628"/>
    </source>
</evidence>
<comment type="caution">
    <text evidence="1">The sequence shown here is derived from an EMBL/GenBank/DDBJ whole genome shotgun (WGS) entry which is preliminary data.</text>
</comment>
<dbReference type="OrthoDB" id="3527424at2"/>
<dbReference type="InterPro" id="IPR025355">
    <property type="entry name" value="DUF4259"/>
</dbReference>
<accession>A0A5S4GEL5</accession>
<keyword evidence="2" id="KW-1185">Reference proteome</keyword>
<dbReference type="RefSeq" id="WP_138692696.1">
    <property type="nucleotide sequence ID" value="NZ_JBHSAZ010000107.1"/>
</dbReference>
<evidence type="ECO:0000313" key="1">
    <source>
        <dbReference type="EMBL" id="TMR30934.1"/>
    </source>
</evidence>
<protein>
    <submittedName>
        <fullName evidence="1">DUF4259 domain-containing protein</fullName>
    </submittedName>
</protein>
<organism evidence="1 2">
    <name type="scientific">Nonomuraea zeae</name>
    <dbReference type="NCBI Taxonomy" id="1642303"/>
    <lineage>
        <taxon>Bacteria</taxon>
        <taxon>Bacillati</taxon>
        <taxon>Actinomycetota</taxon>
        <taxon>Actinomycetes</taxon>
        <taxon>Streptosporangiales</taxon>
        <taxon>Streptosporangiaceae</taxon>
        <taxon>Nonomuraea</taxon>
    </lineage>
</organism>
<gene>
    <name evidence="1" type="ORF">ETD85_27620</name>
</gene>
<dbReference type="AlphaFoldDB" id="A0A5S4GEL5"/>
<dbReference type="EMBL" id="VCKX01000092">
    <property type="protein sequence ID" value="TMR30934.1"/>
    <property type="molecule type" value="Genomic_DNA"/>
</dbReference>
<name>A0A5S4GEL5_9ACTN</name>
<dbReference type="Proteomes" id="UP000306628">
    <property type="component" value="Unassembled WGS sequence"/>
</dbReference>
<reference evidence="1 2" key="1">
    <citation type="submission" date="2019-05" db="EMBL/GenBank/DDBJ databases">
        <title>Draft genome sequence of Nonomuraea zeae DSM 100528.</title>
        <authorList>
            <person name="Saricaoglu S."/>
            <person name="Isik K."/>
        </authorList>
    </citation>
    <scope>NUCLEOTIDE SEQUENCE [LARGE SCALE GENOMIC DNA]</scope>
    <source>
        <strain evidence="1 2">DSM 100528</strain>
    </source>
</reference>
<proteinExistence type="predicted"/>
<sequence length="272" mass="30074">MDSRTPFEGPFDSDEAADAVADLEAEDDVAAAMTQELTAFLQHNRDYVEEGAGESALAICCLVAARISGIAPDEAAHHWLDRNPFTVDGELRDLAVAAFALATRPRENFLAECYGPGPWEVFTAYLEPYRLALHGEPQELPEPFVPDHTDPRRAWLQVCWSTDRGSLPHDCAYQRRSDQLVQAVNDSRLWRAWWQSSGLQEAMLFGHLGPGSYTEQTSRGRTTAEAWFGFEHTHDLGAATPGQVVADLRTGLSRLADHLRLDPLPGFGESTP</sequence>
<dbReference type="Pfam" id="PF14078">
    <property type="entry name" value="DUF4259"/>
    <property type="match status" value="1"/>
</dbReference>